<accession>A0A9P6TXV3</accession>
<keyword evidence="3" id="KW-1185">Reference proteome</keyword>
<dbReference type="OrthoDB" id="21254at2759"/>
<name>A0A9P6TXV3_9FUNG</name>
<organism evidence="2 3">
    <name type="scientific">Mortierella polycephala</name>
    <dbReference type="NCBI Taxonomy" id="41804"/>
    <lineage>
        <taxon>Eukaryota</taxon>
        <taxon>Fungi</taxon>
        <taxon>Fungi incertae sedis</taxon>
        <taxon>Mucoromycota</taxon>
        <taxon>Mortierellomycotina</taxon>
        <taxon>Mortierellomycetes</taxon>
        <taxon>Mortierellales</taxon>
        <taxon>Mortierellaceae</taxon>
        <taxon>Mortierella</taxon>
    </lineage>
</organism>
<proteinExistence type="predicted"/>
<evidence type="ECO:0000313" key="2">
    <source>
        <dbReference type="EMBL" id="KAG0251184.1"/>
    </source>
</evidence>
<comment type="caution">
    <text evidence="2">The sequence shown here is derived from an EMBL/GenBank/DDBJ whole genome shotgun (WGS) entry which is preliminary data.</text>
</comment>
<reference evidence="2" key="1">
    <citation type="journal article" date="2020" name="Fungal Divers.">
        <title>Resolving the Mortierellaceae phylogeny through synthesis of multi-gene phylogenetics and phylogenomics.</title>
        <authorList>
            <person name="Vandepol N."/>
            <person name="Liber J."/>
            <person name="Desiro A."/>
            <person name="Na H."/>
            <person name="Kennedy M."/>
            <person name="Barry K."/>
            <person name="Grigoriev I.V."/>
            <person name="Miller A.N."/>
            <person name="O'Donnell K."/>
            <person name="Stajich J.E."/>
            <person name="Bonito G."/>
        </authorList>
    </citation>
    <scope>NUCLEOTIDE SEQUENCE</scope>
    <source>
        <strain evidence="2">KOD948</strain>
    </source>
</reference>
<evidence type="ECO:0000313" key="3">
    <source>
        <dbReference type="Proteomes" id="UP000726737"/>
    </source>
</evidence>
<feature type="compositionally biased region" description="Basic and acidic residues" evidence="1">
    <location>
        <begin position="34"/>
        <end position="43"/>
    </location>
</feature>
<feature type="region of interest" description="Disordered" evidence="1">
    <location>
        <begin position="34"/>
        <end position="92"/>
    </location>
</feature>
<feature type="non-terminal residue" evidence="2">
    <location>
        <position position="1"/>
    </location>
</feature>
<evidence type="ECO:0000256" key="1">
    <source>
        <dbReference type="SAM" id="MobiDB-lite"/>
    </source>
</evidence>
<gene>
    <name evidence="2" type="ORF">BG011_007797</name>
</gene>
<feature type="compositionally biased region" description="Basic and acidic residues" evidence="1">
    <location>
        <begin position="52"/>
        <end position="80"/>
    </location>
</feature>
<dbReference type="EMBL" id="JAAAJA010000613">
    <property type="protein sequence ID" value="KAG0251184.1"/>
    <property type="molecule type" value="Genomic_DNA"/>
</dbReference>
<protein>
    <submittedName>
        <fullName evidence="2">Uncharacterized protein</fullName>
    </submittedName>
</protein>
<dbReference type="AlphaFoldDB" id="A0A9P6TXV3"/>
<sequence length="165" mass="18803">DTIHRICVVTLGPMAKAIDRFVFETSVIKPFEERLQGQEDRDQQPVTVTAMDKGKDRAIEDIPSRSDKSDREGSDSHDDHVEDDEDDEEPLHRISALEKASIELQQQYQQRELQGRHPAKEGPRFGRKIVLTTDLEMMLRAMLLKISVCNTDLAPLGQGIKQRLL</sequence>
<dbReference type="Proteomes" id="UP000726737">
    <property type="component" value="Unassembled WGS sequence"/>
</dbReference>